<feature type="transmembrane region" description="Helical" evidence="7">
    <location>
        <begin position="41"/>
        <end position="64"/>
    </location>
</feature>
<proteinExistence type="predicted"/>
<feature type="domain" description="Major facilitator superfamily (MFS) profile" evidence="8">
    <location>
        <begin position="217"/>
        <end position="425"/>
    </location>
</feature>
<feature type="transmembrane region" description="Helical" evidence="7">
    <location>
        <begin position="308"/>
        <end position="327"/>
    </location>
</feature>
<organism evidence="9 10">
    <name type="scientific">Micromonospora rosaria</name>
    <dbReference type="NCBI Taxonomy" id="47874"/>
    <lineage>
        <taxon>Bacteria</taxon>
        <taxon>Bacillati</taxon>
        <taxon>Actinomycetota</taxon>
        <taxon>Actinomycetes</taxon>
        <taxon>Micromonosporales</taxon>
        <taxon>Micromonosporaceae</taxon>
        <taxon>Micromonospora</taxon>
    </lineage>
</organism>
<dbReference type="GO" id="GO:0022857">
    <property type="term" value="F:transmembrane transporter activity"/>
    <property type="evidence" value="ECO:0007669"/>
    <property type="project" value="InterPro"/>
</dbReference>
<dbReference type="InterPro" id="IPR011701">
    <property type="entry name" value="MFS"/>
</dbReference>
<protein>
    <submittedName>
        <fullName evidence="9">MFS transporter</fullName>
    </submittedName>
</protein>
<evidence type="ECO:0000256" key="5">
    <source>
        <dbReference type="ARBA" id="ARBA00022989"/>
    </source>
</evidence>
<keyword evidence="3" id="KW-1003">Cell membrane</keyword>
<keyword evidence="4 7" id="KW-0812">Transmembrane</keyword>
<dbReference type="Pfam" id="PF07690">
    <property type="entry name" value="MFS_1"/>
    <property type="match status" value="1"/>
</dbReference>
<dbReference type="Proteomes" id="UP000070620">
    <property type="component" value="Unassembled WGS sequence"/>
</dbReference>
<comment type="caution">
    <text evidence="9">The sequence shown here is derived from an EMBL/GenBank/DDBJ whole genome shotgun (WGS) entry which is preliminary data.</text>
</comment>
<dbReference type="EMBL" id="LRQV01000049">
    <property type="protein sequence ID" value="KXK61133.1"/>
    <property type="molecule type" value="Genomic_DNA"/>
</dbReference>
<dbReference type="PANTHER" id="PTHR23517:SF2">
    <property type="entry name" value="MULTIDRUG RESISTANCE PROTEIN MDTH"/>
    <property type="match status" value="1"/>
</dbReference>
<dbReference type="OrthoDB" id="4109786at2"/>
<feature type="transmembrane region" description="Helical" evidence="7">
    <location>
        <begin position="138"/>
        <end position="160"/>
    </location>
</feature>
<dbReference type="InterPro" id="IPR020846">
    <property type="entry name" value="MFS_dom"/>
</dbReference>
<keyword evidence="5 7" id="KW-1133">Transmembrane helix</keyword>
<gene>
    <name evidence="9" type="ORF">AWW66_15240</name>
</gene>
<reference evidence="9 10" key="1">
    <citation type="submission" date="2016-01" db="EMBL/GenBank/DDBJ databases">
        <title>Whole genome sequence and analysis of Micromonospora rosaria DSM 803, which can produce antibacterial substance rosamicin.</title>
        <authorList>
            <person name="Yang H."/>
            <person name="He X."/>
            <person name="Zhu D."/>
        </authorList>
    </citation>
    <scope>NUCLEOTIDE SEQUENCE [LARGE SCALE GENOMIC DNA]</scope>
    <source>
        <strain evidence="9 10">DSM 803</strain>
    </source>
</reference>
<dbReference type="GO" id="GO:0005886">
    <property type="term" value="C:plasma membrane"/>
    <property type="evidence" value="ECO:0007669"/>
    <property type="project" value="UniProtKB-SubCell"/>
</dbReference>
<evidence type="ECO:0000256" key="2">
    <source>
        <dbReference type="ARBA" id="ARBA00022448"/>
    </source>
</evidence>
<evidence type="ECO:0000259" key="8">
    <source>
        <dbReference type="PROSITE" id="PS50850"/>
    </source>
</evidence>
<evidence type="ECO:0000256" key="3">
    <source>
        <dbReference type="ARBA" id="ARBA00022475"/>
    </source>
</evidence>
<feature type="transmembrane region" description="Helical" evidence="7">
    <location>
        <begin position="376"/>
        <end position="396"/>
    </location>
</feature>
<feature type="transmembrane region" description="Helical" evidence="7">
    <location>
        <begin position="71"/>
        <end position="94"/>
    </location>
</feature>
<keyword evidence="6 7" id="KW-0472">Membrane</keyword>
<feature type="transmembrane region" description="Helical" evidence="7">
    <location>
        <begin position="12"/>
        <end position="35"/>
    </location>
</feature>
<feature type="transmembrane region" description="Helical" evidence="7">
    <location>
        <begin position="284"/>
        <end position="302"/>
    </location>
</feature>
<evidence type="ECO:0000313" key="9">
    <source>
        <dbReference type="EMBL" id="KXK61133.1"/>
    </source>
</evidence>
<keyword evidence="10" id="KW-1185">Reference proteome</keyword>
<feature type="transmembrane region" description="Helical" evidence="7">
    <location>
        <begin position="100"/>
        <end position="126"/>
    </location>
</feature>
<dbReference type="PANTHER" id="PTHR23517">
    <property type="entry name" value="RESISTANCE PROTEIN MDTM, PUTATIVE-RELATED-RELATED"/>
    <property type="match status" value="1"/>
</dbReference>
<dbReference type="Gene3D" id="1.20.1250.20">
    <property type="entry name" value="MFS general substrate transporter like domains"/>
    <property type="match status" value="1"/>
</dbReference>
<sequence length="425" mass="43361">MSGRGLSRGGAVLVAALTVDSIGNGLFLPLSLVYFRELTEVPLALLGVLLSVANVVTLPVPLWAGTLADRFGALPVVVGSQLLQAVGFLAYAWVQGPVGVLASATLVAVGVRFFWSAVFTAVADYADGSAGSWTRDTWYAVSNGARTAGLAVGGLVTGFVVADGREATYRGVAYAAAACFALAAALLAGFVRTPATRPAPGADRRADGYGGLLRDRPFLALIALNTTYAMSNIMLGLALPTVVLDDVRGPAWLTSAILAGNALTVAVLSAPVGIRAQRHRRTRTIVLAAVLYTTWGLVFATVGPGRPVLAAALLVAGALLFSAAELLHAPASAGLAAAAAPPASRGRYLAAFQYSFTIASMIAPAFFATLYEVGTAVPWLALAGVNAASILGILALERALPATALRAGADPVAPRPTTTVTSDAH</sequence>
<evidence type="ECO:0000256" key="4">
    <source>
        <dbReference type="ARBA" id="ARBA00022692"/>
    </source>
</evidence>
<keyword evidence="2" id="KW-0813">Transport</keyword>
<dbReference type="AlphaFoldDB" id="A0A136PRR3"/>
<feature type="transmembrane region" description="Helical" evidence="7">
    <location>
        <begin position="218"/>
        <end position="239"/>
    </location>
</feature>
<name>A0A136PRR3_9ACTN</name>
<feature type="transmembrane region" description="Helical" evidence="7">
    <location>
        <begin position="348"/>
        <end position="370"/>
    </location>
</feature>
<evidence type="ECO:0000256" key="6">
    <source>
        <dbReference type="ARBA" id="ARBA00023136"/>
    </source>
</evidence>
<dbReference type="SUPFAM" id="SSF103473">
    <property type="entry name" value="MFS general substrate transporter"/>
    <property type="match status" value="1"/>
</dbReference>
<evidence type="ECO:0000256" key="7">
    <source>
        <dbReference type="SAM" id="Phobius"/>
    </source>
</evidence>
<accession>A0A136PRR3</accession>
<dbReference type="InterPro" id="IPR050171">
    <property type="entry name" value="MFS_Transporters"/>
</dbReference>
<evidence type="ECO:0000256" key="1">
    <source>
        <dbReference type="ARBA" id="ARBA00004651"/>
    </source>
</evidence>
<dbReference type="InterPro" id="IPR036259">
    <property type="entry name" value="MFS_trans_sf"/>
</dbReference>
<dbReference type="PROSITE" id="PS50850">
    <property type="entry name" value="MFS"/>
    <property type="match status" value="1"/>
</dbReference>
<feature type="transmembrane region" description="Helical" evidence="7">
    <location>
        <begin position="172"/>
        <end position="191"/>
    </location>
</feature>
<dbReference type="RefSeq" id="WP_067366064.1">
    <property type="nucleotide sequence ID" value="NZ_JBIUBN010000006.1"/>
</dbReference>
<evidence type="ECO:0000313" key="10">
    <source>
        <dbReference type="Proteomes" id="UP000070620"/>
    </source>
</evidence>
<feature type="transmembrane region" description="Helical" evidence="7">
    <location>
        <begin position="251"/>
        <end position="272"/>
    </location>
</feature>
<comment type="subcellular location">
    <subcellularLocation>
        <location evidence="1">Cell membrane</location>
        <topology evidence="1">Multi-pass membrane protein</topology>
    </subcellularLocation>
</comment>